<sequence length="483" mass="53026">MSAVIANPTPALTLYQQLADSVQTLIERGTLRPGSRVPSVRRMALQRDVSIATVIQAYTVLENRGLLEARPQSGYYVRSRPGLLAPEPRMARPMARPSEVGVSDLAAEVVNASAEPDFVALGAACPHHSLFPTKKLARLLGAAGRDDPSLIGRYAMDASHPPLCREIARRYLQVGTPLDHDELVITVGCTEALNLSLRAVTRPGDTIAIETPTYFGILQTTQALGLKVIEIPSDPRDGICLDALQRALETCPIKAVLLIPTFSNPLGACMPDARKAALYELLATHDLPAIEDDVYGDLHWGDRRPKPLKAWDTDGRVLLCSSFGKTLAPALRVGWCAPGRYLERVRRLKFTNTVGTPVILQKTLSDFLRNGGYDHHLRSIRRAYREQVQRFSTAIVSAFGAGTRISRPQGGFVLWVELPAGVDTVRLHQDALRHRINIAPGPLFSVRDRYRHCLRINCGLPWNETIEQAIATLGTLARAQTSD</sequence>
<dbReference type="InterPro" id="IPR000524">
    <property type="entry name" value="Tscrpt_reg_HTH_GntR"/>
</dbReference>
<dbReference type="InterPro" id="IPR051446">
    <property type="entry name" value="HTH_trans_reg/aminotransferase"/>
</dbReference>
<dbReference type="Proteomes" id="UP000738431">
    <property type="component" value="Chromosome"/>
</dbReference>
<name>A0ABZ1C6I1_9BACT</name>
<keyword evidence="8" id="KW-1185">Reference proteome</keyword>
<evidence type="ECO:0000256" key="3">
    <source>
        <dbReference type="ARBA" id="ARBA00023015"/>
    </source>
</evidence>
<dbReference type="EMBL" id="CP139781">
    <property type="protein sequence ID" value="WRQ87017.1"/>
    <property type="molecule type" value="Genomic_DNA"/>
</dbReference>
<keyword evidence="2" id="KW-0663">Pyridoxal phosphate</keyword>
<dbReference type="CDD" id="cd00609">
    <property type="entry name" value="AAT_like"/>
    <property type="match status" value="1"/>
</dbReference>
<keyword evidence="3" id="KW-0805">Transcription regulation</keyword>
<evidence type="ECO:0000256" key="5">
    <source>
        <dbReference type="ARBA" id="ARBA00023163"/>
    </source>
</evidence>
<evidence type="ECO:0000259" key="6">
    <source>
        <dbReference type="PROSITE" id="PS50949"/>
    </source>
</evidence>
<dbReference type="GO" id="GO:0008483">
    <property type="term" value="F:transaminase activity"/>
    <property type="evidence" value="ECO:0007669"/>
    <property type="project" value="UniProtKB-KW"/>
</dbReference>
<dbReference type="RefSeq" id="WP_221029568.1">
    <property type="nucleotide sequence ID" value="NZ_CP139781.1"/>
</dbReference>
<evidence type="ECO:0000313" key="7">
    <source>
        <dbReference type="EMBL" id="WRQ87017.1"/>
    </source>
</evidence>
<evidence type="ECO:0000256" key="4">
    <source>
        <dbReference type="ARBA" id="ARBA00023125"/>
    </source>
</evidence>
<dbReference type="Pfam" id="PF00155">
    <property type="entry name" value="Aminotran_1_2"/>
    <property type="match status" value="1"/>
</dbReference>
<dbReference type="SUPFAM" id="SSF53383">
    <property type="entry name" value="PLP-dependent transferases"/>
    <property type="match status" value="1"/>
</dbReference>
<dbReference type="InterPro" id="IPR015422">
    <property type="entry name" value="PyrdxlP-dep_Trfase_small"/>
</dbReference>
<evidence type="ECO:0000256" key="2">
    <source>
        <dbReference type="ARBA" id="ARBA00022898"/>
    </source>
</evidence>
<comment type="similarity">
    <text evidence="1">In the C-terminal section; belongs to the class-I pyridoxal-phosphate-dependent aminotransferase family.</text>
</comment>
<protein>
    <submittedName>
        <fullName evidence="7">PLP-dependent aminotransferase family protein</fullName>
    </submittedName>
</protein>
<dbReference type="PROSITE" id="PS50949">
    <property type="entry name" value="HTH_GNTR"/>
    <property type="match status" value="1"/>
</dbReference>
<keyword evidence="7" id="KW-0032">Aminotransferase</keyword>
<dbReference type="PANTHER" id="PTHR46577:SF2">
    <property type="entry name" value="TRANSCRIPTIONAL REGULATORY PROTEIN"/>
    <property type="match status" value="1"/>
</dbReference>
<feature type="domain" description="HTH gntR-type" evidence="6">
    <location>
        <begin position="12"/>
        <end position="80"/>
    </location>
</feature>
<dbReference type="Pfam" id="PF00392">
    <property type="entry name" value="GntR"/>
    <property type="match status" value="1"/>
</dbReference>
<dbReference type="InterPro" id="IPR036388">
    <property type="entry name" value="WH-like_DNA-bd_sf"/>
</dbReference>
<dbReference type="Gene3D" id="3.40.640.10">
    <property type="entry name" value="Type I PLP-dependent aspartate aminotransferase-like (Major domain)"/>
    <property type="match status" value="1"/>
</dbReference>
<dbReference type="InterPro" id="IPR004839">
    <property type="entry name" value="Aminotransferase_I/II_large"/>
</dbReference>
<keyword evidence="7" id="KW-0808">Transferase</keyword>
<organism evidence="7 8">
    <name type="scientific">Actomonas aquatica</name>
    <dbReference type="NCBI Taxonomy" id="2866162"/>
    <lineage>
        <taxon>Bacteria</taxon>
        <taxon>Pseudomonadati</taxon>
        <taxon>Verrucomicrobiota</taxon>
        <taxon>Opitutia</taxon>
        <taxon>Opitutales</taxon>
        <taxon>Opitutaceae</taxon>
        <taxon>Actomonas</taxon>
    </lineage>
</organism>
<reference evidence="7 8" key="1">
    <citation type="submission" date="2023-12" db="EMBL/GenBank/DDBJ databases">
        <title>Description of an unclassified Opitutus bacterium of Verrucomicrobiota.</title>
        <authorList>
            <person name="Zhang D.-F."/>
        </authorList>
    </citation>
    <scope>NUCLEOTIDE SEQUENCE [LARGE SCALE GENOMIC DNA]</scope>
    <source>
        <strain evidence="7 8">WL0086</strain>
    </source>
</reference>
<evidence type="ECO:0000313" key="8">
    <source>
        <dbReference type="Proteomes" id="UP000738431"/>
    </source>
</evidence>
<accession>A0ABZ1C6I1</accession>
<keyword evidence="4" id="KW-0238">DNA-binding</keyword>
<dbReference type="InterPro" id="IPR036390">
    <property type="entry name" value="WH_DNA-bd_sf"/>
</dbReference>
<dbReference type="SUPFAM" id="SSF46785">
    <property type="entry name" value="Winged helix' DNA-binding domain"/>
    <property type="match status" value="1"/>
</dbReference>
<keyword evidence="5" id="KW-0804">Transcription</keyword>
<proteinExistence type="inferred from homology"/>
<dbReference type="Gene3D" id="1.10.10.10">
    <property type="entry name" value="Winged helix-like DNA-binding domain superfamily/Winged helix DNA-binding domain"/>
    <property type="match status" value="1"/>
</dbReference>
<gene>
    <name evidence="7" type="ORF">K1X11_019560</name>
</gene>
<dbReference type="InterPro" id="IPR015421">
    <property type="entry name" value="PyrdxlP-dep_Trfase_major"/>
</dbReference>
<dbReference type="SMART" id="SM00345">
    <property type="entry name" value="HTH_GNTR"/>
    <property type="match status" value="1"/>
</dbReference>
<dbReference type="PANTHER" id="PTHR46577">
    <property type="entry name" value="HTH-TYPE TRANSCRIPTIONAL REGULATORY PROTEIN GABR"/>
    <property type="match status" value="1"/>
</dbReference>
<dbReference type="CDD" id="cd07377">
    <property type="entry name" value="WHTH_GntR"/>
    <property type="match status" value="1"/>
</dbReference>
<evidence type="ECO:0000256" key="1">
    <source>
        <dbReference type="ARBA" id="ARBA00005384"/>
    </source>
</evidence>
<dbReference type="Gene3D" id="3.90.1150.10">
    <property type="entry name" value="Aspartate Aminotransferase, domain 1"/>
    <property type="match status" value="1"/>
</dbReference>
<dbReference type="InterPro" id="IPR015424">
    <property type="entry name" value="PyrdxlP-dep_Trfase"/>
</dbReference>